<dbReference type="GO" id="GO:0007160">
    <property type="term" value="P:cell-matrix adhesion"/>
    <property type="evidence" value="ECO:0007669"/>
    <property type="project" value="InterPro"/>
</dbReference>
<reference evidence="1" key="1">
    <citation type="submission" date="2022-03" db="EMBL/GenBank/DDBJ databases">
        <authorList>
            <person name="Martin C."/>
        </authorList>
    </citation>
    <scope>NUCLEOTIDE SEQUENCE</scope>
</reference>
<dbReference type="Pfam" id="PF00811">
    <property type="entry name" value="Ependymin"/>
    <property type="match status" value="1"/>
</dbReference>
<sequence>ELKGGVTVISLYSRYPRRLIYKMLLFVSTLCLVAAASAQFPARCEAPMEWEGDAASHDHNYKYQRYGKVSYDAYNQRVRFVDKIYFDNRTEYSDSLYLHREHVEYRIDMKTRKCEKRPITWEWYPEEVPRNSTFYGEAYLGASIPEAGVEVSMWGAEYKESSGATVRWNGEFTTVGCIPVHTSRSRSSDYVSTHFYDVTVGISDPNVFIPPKECL</sequence>
<dbReference type="PANTHER" id="PTHR10697">
    <property type="entry name" value="MAMMALIAN EPENDYMIN-RELATED PROTEIN 1"/>
    <property type="match status" value="1"/>
</dbReference>
<evidence type="ECO:0000313" key="1">
    <source>
        <dbReference type="EMBL" id="CAH1772370.1"/>
    </source>
</evidence>
<accession>A0A8J1UUV8</accession>
<dbReference type="OrthoDB" id="6084362at2759"/>
<dbReference type="EMBL" id="CAIIXF020000001">
    <property type="protein sequence ID" value="CAH1772370.1"/>
    <property type="molecule type" value="Genomic_DNA"/>
</dbReference>
<dbReference type="GO" id="GO:0005509">
    <property type="term" value="F:calcium ion binding"/>
    <property type="evidence" value="ECO:0007669"/>
    <property type="project" value="InterPro"/>
</dbReference>
<evidence type="ECO:0000313" key="2">
    <source>
        <dbReference type="Proteomes" id="UP000749559"/>
    </source>
</evidence>
<dbReference type="GO" id="GO:0005764">
    <property type="term" value="C:lysosome"/>
    <property type="evidence" value="ECO:0007669"/>
    <property type="project" value="TreeGrafter"/>
</dbReference>
<organism evidence="1 2">
    <name type="scientific">Owenia fusiformis</name>
    <name type="common">Polychaete worm</name>
    <dbReference type="NCBI Taxonomy" id="6347"/>
    <lineage>
        <taxon>Eukaryota</taxon>
        <taxon>Metazoa</taxon>
        <taxon>Spiralia</taxon>
        <taxon>Lophotrochozoa</taxon>
        <taxon>Annelida</taxon>
        <taxon>Polychaeta</taxon>
        <taxon>Sedentaria</taxon>
        <taxon>Canalipalpata</taxon>
        <taxon>Sabellida</taxon>
        <taxon>Oweniida</taxon>
        <taxon>Oweniidae</taxon>
        <taxon>Owenia</taxon>
    </lineage>
</organism>
<proteinExistence type="predicted"/>
<name>A0A8J1UUV8_OWEFU</name>
<evidence type="ECO:0008006" key="3">
    <source>
        <dbReference type="Google" id="ProtNLM"/>
    </source>
</evidence>
<dbReference type="SMART" id="SM00026">
    <property type="entry name" value="EPEND"/>
    <property type="match status" value="1"/>
</dbReference>
<dbReference type="PANTHER" id="PTHR10697:SF1">
    <property type="entry name" value="MAMMALIAN EPENDYMIN-RELATED PROTEIN 1"/>
    <property type="match status" value="1"/>
</dbReference>
<gene>
    <name evidence="1" type="ORF">OFUS_LOCUS142</name>
</gene>
<dbReference type="AlphaFoldDB" id="A0A8J1UUV8"/>
<dbReference type="PRINTS" id="PR00317">
    <property type="entry name" value="EPENDYMIN"/>
</dbReference>
<feature type="non-terminal residue" evidence="1">
    <location>
        <position position="215"/>
    </location>
</feature>
<keyword evidence="2" id="KW-1185">Reference proteome</keyword>
<dbReference type="InterPro" id="IPR001299">
    <property type="entry name" value="Ependymin"/>
</dbReference>
<dbReference type="Proteomes" id="UP000749559">
    <property type="component" value="Unassembled WGS sequence"/>
</dbReference>
<protein>
    <recommendedName>
        <fullName evidence="3">Mammalian ependymin-related protein 1</fullName>
    </recommendedName>
</protein>
<dbReference type="GO" id="GO:0005576">
    <property type="term" value="C:extracellular region"/>
    <property type="evidence" value="ECO:0007669"/>
    <property type="project" value="InterPro"/>
</dbReference>
<comment type="caution">
    <text evidence="1">The sequence shown here is derived from an EMBL/GenBank/DDBJ whole genome shotgun (WGS) entry which is preliminary data.</text>
</comment>